<feature type="compositionally biased region" description="Basic and acidic residues" evidence="1">
    <location>
        <begin position="339"/>
        <end position="348"/>
    </location>
</feature>
<sequence>MSARRSIADLSADLADRAESFCRQYFPEGRKQGNYWQVGDTSGAKGQSLAIRLQAQGGRKAGSWQDFATGEYGDLIDLLHERLGSVTLKETLREARSFLGEAPCPVVPRETQRAERPDAAPSKRIAQARKLFAAGKPVLGTLAATYLQGRGITRLGPALRYHPRVFLWQGEDDSDLPQKAPALLAKITDDRGQITGCARVYLDPSTGGLAAIESPKRILGQLHGHAIRFWSGSPRSDLIVGEGLENTLSVGTALPEFDLASCLTATHLGLFIPPPGVKRIWIARDNDEAGRNASMRLRNQLESLDIACGELVSTMGDFNDDLRAFCQRCAAPVPAQGHEGARSGDRGRVSACLHS</sequence>
<evidence type="ECO:0000259" key="3">
    <source>
        <dbReference type="Pfam" id="PF23639"/>
    </source>
</evidence>
<dbReference type="EMBL" id="CP014801">
    <property type="protein sequence ID" value="APX26183.1"/>
    <property type="molecule type" value="Genomic_DNA"/>
</dbReference>
<keyword evidence="4" id="KW-0614">Plasmid</keyword>
<dbReference type="InterPro" id="IPR006171">
    <property type="entry name" value="TOPRIM_dom"/>
</dbReference>
<feature type="domain" description="DUF7146" evidence="3">
    <location>
        <begin position="123"/>
        <end position="229"/>
    </location>
</feature>
<feature type="domain" description="Toprim" evidence="2">
    <location>
        <begin position="238"/>
        <end position="324"/>
    </location>
</feature>
<geneLocation type="plasmid" evidence="5">
    <name>ptpro5</name>
</geneLocation>
<dbReference type="KEGG" id="tpro:Ga0080559_TMP207"/>
<name>A0A1U7DDI0_9RHOB</name>
<dbReference type="Pfam" id="PF23639">
    <property type="entry name" value="DUF7146"/>
    <property type="match status" value="1"/>
</dbReference>
<protein>
    <submittedName>
        <fullName evidence="4">Toprim domain-containing protein</fullName>
    </submittedName>
</protein>
<feature type="region of interest" description="Disordered" evidence="1">
    <location>
        <begin position="335"/>
        <end position="355"/>
    </location>
</feature>
<dbReference type="InterPro" id="IPR034154">
    <property type="entry name" value="TOPRIM_DnaG/twinkle"/>
</dbReference>
<organism evidence="4 5">
    <name type="scientific">Salipiger profundus</name>
    <dbReference type="NCBI Taxonomy" id="1229727"/>
    <lineage>
        <taxon>Bacteria</taxon>
        <taxon>Pseudomonadati</taxon>
        <taxon>Pseudomonadota</taxon>
        <taxon>Alphaproteobacteria</taxon>
        <taxon>Rhodobacterales</taxon>
        <taxon>Roseobacteraceae</taxon>
        <taxon>Salipiger</taxon>
    </lineage>
</organism>
<gene>
    <name evidence="4" type="ORF">Ga0080559_TMP207</name>
</gene>
<dbReference type="AlphaFoldDB" id="A0A1U7DDI0"/>
<evidence type="ECO:0000313" key="4">
    <source>
        <dbReference type="EMBL" id="APX26183.1"/>
    </source>
</evidence>
<dbReference type="CDD" id="cd01029">
    <property type="entry name" value="TOPRIM_primases"/>
    <property type="match status" value="1"/>
</dbReference>
<reference evidence="4 5" key="1">
    <citation type="submission" date="2016-03" db="EMBL/GenBank/DDBJ databases">
        <title>Deep-sea bacteria in the southern Pacific.</title>
        <authorList>
            <person name="Tang K."/>
        </authorList>
    </citation>
    <scope>NUCLEOTIDE SEQUENCE [LARGE SCALE GENOMIC DNA]</scope>
    <source>
        <strain evidence="4 5">JLT2016</strain>
        <plasmid evidence="5">Plasmid ptpro5</plasmid>
    </source>
</reference>
<evidence type="ECO:0000256" key="1">
    <source>
        <dbReference type="SAM" id="MobiDB-lite"/>
    </source>
</evidence>
<dbReference type="Proteomes" id="UP000186559">
    <property type="component" value="Plasmid pTPRO5"/>
</dbReference>
<keyword evidence="5" id="KW-1185">Reference proteome</keyword>
<evidence type="ECO:0000259" key="2">
    <source>
        <dbReference type="Pfam" id="PF13362"/>
    </source>
</evidence>
<dbReference type="RefSeq" id="WP_229743343.1">
    <property type="nucleotide sequence ID" value="NZ_BMEW01000012.1"/>
</dbReference>
<proteinExistence type="predicted"/>
<dbReference type="InterPro" id="IPR055570">
    <property type="entry name" value="DUF7146"/>
</dbReference>
<dbReference type="Pfam" id="PF13362">
    <property type="entry name" value="Toprim_3"/>
    <property type="match status" value="1"/>
</dbReference>
<evidence type="ECO:0000313" key="5">
    <source>
        <dbReference type="Proteomes" id="UP000186559"/>
    </source>
</evidence>
<accession>A0A1U7DDI0</accession>